<dbReference type="Pfam" id="PF00419">
    <property type="entry name" value="Fimbrial"/>
    <property type="match status" value="1"/>
</dbReference>
<evidence type="ECO:0000313" key="4">
    <source>
        <dbReference type="Proteomes" id="UP000216001"/>
    </source>
</evidence>
<dbReference type="InterPro" id="IPR000259">
    <property type="entry name" value="Adhesion_dom_fimbrial"/>
</dbReference>
<dbReference type="AlphaFoldDB" id="A0A264VP53"/>
<dbReference type="InterPro" id="IPR008966">
    <property type="entry name" value="Adhesion_dom_sf"/>
</dbReference>
<dbReference type="Proteomes" id="UP000216001">
    <property type="component" value="Unassembled WGS sequence"/>
</dbReference>
<proteinExistence type="predicted"/>
<evidence type="ECO:0000259" key="2">
    <source>
        <dbReference type="Pfam" id="PF00419"/>
    </source>
</evidence>
<keyword evidence="1" id="KW-0732">Signal</keyword>
<feature type="chain" id="PRO_5012740663" description="Fimbrial-type adhesion domain-containing protein" evidence="1">
    <location>
        <begin position="40"/>
        <end position="187"/>
    </location>
</feature>
<evidence type="ECO:0000256" key="1">
    <source>
        <dbReference type="SAM" id="SignalP"/>
    </source>
</evidence>
<dbReference type="GO" id="GO:0009289">
    <property type="term" value="C:pilus"/>
    <property type="evidence" value="ECO:0007669"/>
    <property type="project" value="InterPro"/>
</dbReference>
<gene>
    <name evidence="3" type="ORF">CHI95_18750</name>
</gene>
<dbReference type="PANTHER" id="PTHR33420">
    <property type="entry name" value="FIMBRIAL SUBUNIT ELFA-RELATED"/>
    <property type="match status" value="1"/>
</dbReference>
<feature type="domain" description="Fimbrial-type adhesion" evidence="2">
    <location>
        <begin position="46"/>
        <end position="186"/>
    </location>
</feature>
<dbReference type="InterPro" id="IPR050263">
    <property type="entry name" value="Bact_Fimbrial_Adh_Pro"/>
</dbReference>
<dbReference type="EMBL" id="NOWC01000027">
    <property type="protein sequence ID" value="OZS73035.1"/>
    <property type="molecule type" value="Genomic_DNA"/>
</dbReference>
<sequence length="187" mass="20070">MTNYFTKRMNQLKGYTMHRGLLKIAFTVVSCLFTSSTLAADSVTVNIKGNLILNPPCEISGVGNGPIEVDFKDMVIRTITGTNFPQPVPYTLKCDADGATNVALRFKGDGAKFNSNVLKTSNDNLGIRFATVSGSSPTFFALNTDIRFTNSQRPTIRAYPLLNPGVAVNSIAGGGFTSTVTLEASYP</sequence>
<protein>
    <recommendedName>
        <fullName evidence="2">Fimbrial-type adhesion domain-containing protein</fullName>
    </recommendedName>
</protein>
<dbReference type="RefSeq" id="WP_071548901.1">
    <property type="nucleotide sequence ID" value="NZ_JAPQLO010000041.1"/>
</dbReference>
<organism evidence="3 4">
    <name type="scientific">Providencia rettgeri</name>
    <dbReference type="NCBI Taxonomy" id="587"/>
    <lineage>
        <taxon>Bacteria</taxon>
        <taxon>Pseudomonadati</taxon>
        <taxon>Pseudomonadota</taxon>
        <taxon>Gammaproteobacteria</taxon>
        <taxon>Enterobacterales</taxon>
        <taxon>Morganellaceae</taxon>
        <taxon>Providencia</taxon>
    </lineage>
</organism>
<reference evidence="3 4" key="1">
    <citation type="submission" date="2017-07" db="EMBL/GenBank/DDBJ databases">
        <title>blaIMP-27 on transferable plasmids in Proteus mirabilis and Providencia rettgeri.</title>
        <authorList>
            <person name="Potter R."/>
        </authorList>
    </citation>
    <scope>NUCLEOTIDE SEQUENCE [LARGE SCALE GENOMIC DNA]</scope>
    <source>
        <strain evidence="3 4">PR1</strain>
    </source>
</reference>
<feature type="signal peptide" evidence="1">
    <location>
        <begin position="1"/>
        <end position="39"/>
    </location>
</feature>
<dbReference type="Gene3D" id="2.60.40.1090">
    <property type="entry name" value="Fimbrial-type adhesion domain"/>
    <property type="match status" value="1"/>
</dbReference>
<dbReference type="InterPro" id="IPR036937">
    <property type="entry name" value="Adhesion_dom_fimbrial_sf"/>
</dbReference>
<comment type="caution">
    <text evidence="3">The sequence shown here is derived from an EMBL/GenBank/DDBJ whole genome shotgun (WGS) entry which is preliminary data.</text>
</comment>
<evidence type="ECO:0000313" key="3">
    <source>
        <dbReference type="EMBL" id="OZS73035.1"/>
    </source>
</evidence>
<dbReference type="GO" id="GO:0043709">
    <property type="term" value="P:cell adhesion involved in single-species biofilm formation"/>
    <property type="evidence" value="ECO:0007669"/>
    <property type="project" value="TreeGrafter"/>
</dbReference>
<dbReference type="PANTHER" id="PTHR33420:SF26">
    <property type="entry name" value="FIMBRIAL SUBUNIT"/>
    <property type="match status" value="1"/>
</dbReference>
<dbReference type="SUPFAM" id="SSF49401">
    <property type="entry name" value="Bacterial adhesins"/>
    <property type="match status" value="1"/>
</dbReference>
<accession>A0A264VP53</accession>
<name>A0A264VP53_PRORE</name>